<gene>
    <name evidence="1" type="ORF">NM688_g4180</name>
</gene>
<evidence type="ECO:0000313" key="2">
    <source>
        <dbReference type="Proteomes" id="UP001148662"/>
    </source>
</evidence>
<name>A0ACC1T3L9_9APHY</name>
<sequence length="346" mass="36266">MVNVVAVSAVVLTFRLPSTMLLYWILTTVTVRWLAYTARGQTSDVACRPPYEWMYNSLNQSPCLVAAYAQGACTTNGENEEWNVPAITNSTQTYGGPDADQASLCTCSSVTFNLISACAYCQGDGLPVWTDWTENCPANLVSNGQYPVPIESGTAIPAWAYQVVLNRFNVTIAQNDISSGFPESTASQGTSTSISFSTSASTLFSASTSSPSAPAPITSGIPATPSSGSTLPPGSPSPTSHSSHTGAIVGGAVGGAAGALLILAGVYIALRRPRAQPSSENPPQEATFREAFVVQLESSPAVTLPVSEPPMTPMKLYDPDDPSTFPPNIPDLPHGHAPGVHSPQYY</sequence>
<evidence type="ECO:0000313" key="1">
    <source>
        <dbReference type="EMBL" id="KAJ3552378.1"/>
    </source>
</evidence>
<dbReference type="Proteomes" id="UP001148662">
    <property type="component" value="Unassembled WGS sequence"/>
</dbReference>
<organism evidence="1 2">
    <name type="scientific">Phlebia brevispora</name>
    <dbReference type="NCBI Taxonomy" id="194682"/>
    <lineage>
        <taxon>Eukaryota</taxon>
        <taxon>Fungi</taxon>
        <taxon>Dikarya</taxon>
        <taxon>Basidiomycota</taxon>
        <taxon>Agaricomycotina</taxon>
        <taxon>Agaricomycetes</taxon>
        <taxon>Polyporales</taxon>
        <taxon>Meruliaceae</taxon>
        <taxon>Phlebia</taxon>
    </lineage>
</organism>
<reference evidence="1" key="1">
    <citation type="submission" date="2022-07" db="EMBL/GenBank/DDBJ databases">
        <title>Genome Sequence of Phlebia brevispora.</title>
        <authorList>
            <person name="Buettner E."/>
        </authorList>
    </citation>
    <scope>NUCLEOTIDE SEQUENCE</scope>
    <source>
        <strain evidence="1">MPL23</strain>
    </source>
</reference>
<protein>
    <submittedName>
        <fullName evidence="1">Uncharacterized protein</fullName>
    </submittedName>
</protein>
<comment type="caution">
    <text evidence="1">The sequence shown here is derived from an EMBL/GenBank/DDBJ whole genome shotgun (WGS) entry which is preliminary data.</text>
</comment>
<accession>A0ACC1T3L9</accession>
<keyword evidence="2" id="KW-1185">Reference proteome</keyword>
<proteinExistence type="predicted"/>
<dbReference type="EMBL" id="JANHOG010000667">
    <property type="protein sequence ID" value="KAJ3552378.1"/>
    <property type="molecule type" value="Genomic_DNA"/>
</dbReference>